<dbReference type="Pfam" id="PF00027">
    <property type="entry name" value="cNMP_binding"/>
    <property type="match status" value="3"/>
</dbReference>
<dbReference type="InterPro" id="IPR000961">
    <property type="entry name" value="AGC-kinase_C"/>
</dbReference>
<proteinExistence type="inferred from homology"/>
<dbReference type="PIRSF" id="PIRSF000559">
    <property type="entry name" value="cGMP-dep_kinase"/>
    <property type="match status" value="1"/>
</dbReference>
<keyword evidence="6" id="KW-0140">cGMP</keyword>
<evidence type="ECO:0000256" key="11">
    <source>
        <dbReference type="ARBA" id="ARBA00022840"/>
    </source>
</evidence>
<dbReference type="GO" id="GO:0030553">
    <property type="term" value="F:cGMP binding"/>
    <property type="evidence" value="ECO:0007669"/>
    <property type="project" value="UniProtKB-KW"/>
</dbReference>
<keyword evidence="12" id="KW-0460">Magnesium</keyword>
<feature type="domain" description="Cyclic nucleotide-binding" evidence="19">
    <location>
        <begin position="1"/>
        <end position="101"/>
    </location>
</feature>
<evidence type="ECO:0000256" key="15">
    <source>
        <dbReference type="ARBA" id="ARBA00047298"/>
    </source>
</evidence>
<dbReference type="SUPFAM" id="SSF51206">
    <property type="entry name" value="cAMP-binding domain-like"/>
    <property type="match status" value="4"/>
</dbReference>
<feature type="domain" description="Cyclic nucleotide-binding" evidence="19">
    <location>
        <begin position="118"/>
        <end position="218"/>
    </location>
</feature>
<dbReference type="GO" id="GO:0005524">
    <property type="term" value="F:ATP binding"/>
    <property type="evidence" value="ECO:0007669"/>
    <property type="project" value="UniProtKB-UniRule"/>
</dbReference>
<dbReference type="InterPro" id="IPR008271">
    <property type="entry name" value="Ser/Thr_kinase_AS"/>
</dbReference>
<evidence type="ECO:0000259" key="19">
    <source>
        <dbReference type="PROSITE" id="PS50042"/>
    </source>
</evidence>
<feature type="domain" description="Protein kinase" evidence="18">
    <location>
        <begin position="487"/>
        <end position="743"/>
    </location>
</feature>
<dbReference type="SMART" id="SM00220">
    <property type="entry name" value="S_TKc"/>
    <property type="match status" value="1"/>
</dbReference>
<dbReference type="InterPro" id="IPR002374">
    <property type="entry name" value="cGMP_dep_kinase"/>
</dbReference>
<evidence type="ECO:0000259" key="20">
    <source>
        <dbReference type="PROSITE" id="PS51285"/>
    </source>
</evidence>
<evidence type="ECO:0000256" key="9">
    <source>
        <dbReference type="ARBA" id="ARBA00022741"/>
    </source>
</evidence>
<protein>
    <recommendedName>
        <fullName evidence="14">cGMP-dependent protein kinase</fullName>
        <ecNumber evidence="3">2.7.11.12</ecNumber>
    </recommendedName>
</protein>
<feature type="domain" description="Cyclic nucleotide-binding" evidence="19">
    <location>
        <begin position="238"/>
        <end position="346"/>
    </location>
</feature>
<feature type="domain" description="Cyclic nucleotide-binding" evidence="19">
    <location>
        <begin position="358"/>
        <end position="476"/>
    </location>
</feature>
<dbReference type="GO" id="GO:0004692">
    <property type="term" value="F:cGMP-dependent protein kinase activity"/>
    <property type="evidence" value="ECO:0007669"/>
    <property type="project" value="UniProtKB-EC"/>
</dbReference>
<evidence type="ECO:0000256" key="7">
    <source>
        <dbReference type="ARBA" id="ARBA00022679"/>
    </source>
</evidence>
<dbReference type="EC" id="2.7.11.12" evidence="3"/>
<keyword evidence="8" id="KW-0479">Metal-binding</keyword>
<dbReference type="PROSITE" id="PS00889">
    <property type="entry name" value="CNMP_BINDING_2"/>
    <property type="match status" value="2"/>
</dbReference>
<comment type="catalytic activity">
    <reaction evidence="16">
        <text>L-seryl-[protein] + ATP = O-phospho-L-seryl-[protein] + ADP + H(+)</text>
        <dbReference type="Rhea" id="RHEA:17989"/>
        <dbReference type="Rhea" id="RHEA-COMP:9863"/>
        <dbReference type="Rhea" id="RHEA-COMP:11604"/>
        <dbReference type="ChEBI" id="CHEBI:15378"/>
        <dbReference type="ChEBI" id="CHEBI:29999"/>
        <dbReference type="ChEBI" id="CHEBI:30616"/>
        <dbReference type="ChEBI" id="CHEBI:83421"/>
        <dbReference type="ChEBI" id="CHEBI:456216"/>
        <dbReference type="EC" id="2.7.11.12"/>
    </reaction>
</comment>
<dbReference type="PROSITE" id="PS51285">
    <property type="entry name" value="AGC_KINASE_CTER"/>
    <property type="match status" value="1"/>
</dbReference>
<evidence type="ECO:0000256" key="17">
    <source>
        <dbReference type="PROSITE-ProRule" id="PRU10141"/>
    </source>
</evidence>
<dbReference type="PROSITE" id="PS50011">
    <property type="entry name" value="PROTEIN_KINASE_DOM"/>
    <property type="match status" value="1"/>
</dbReference>
<feature type="domain" description="AGC-kinase C-terminal" evidence="20">
    <location>
        <begin position="744"/>
        <end position="802"/>
    </location>
</feature>
<dbReference type="InterPro" id="IPR018490">
    <property type="entry name" value="cNMP-bd_dom_sf"/>
</dbReference>
<dbReference type="InterPro" id="IPR011009">
    <property type="entry name" value="Kinase-like_dom_sf"/>
</dbReference>
<evidence type="ECO:0000256" key="4">
    <source>
        <dbReference type="ARBA" id="ARBA00022490"/>
    </source>
</evidence>
<sequence>MFKALEAALQQDIVNAMELFNVDNDATVITQGEKGDYFYVINSGKYDVFIRGKDEAVASLEYPSLFGELALMYSSPRAATIKAAEGGSLWRVDRTTFRGLLLSSAAARLVRFLRSVPVLQKYSEHALTQMAQSLEYRAFKEGTTITDNPTRFFIIRDGQVNCMKKEGGTTESIKVLKAKSFFGDRELLSGQSDDKYVAGKGGCKLLALSQKNFDLQLGTLQEPLQDHLKYHTLRDIPLLADVSADQLSEVVDSFVYETFAPNEYIIKQGNVGTKFYIMQKGKVKVHVNGKEVATLGAYTFFGERSLLHDDLTAADIVAASEDVTCLALERDAFNVLLGPLKDIIDKQNKLRMLRTVPILKTLSDMELDALSEVMAVVQYENKDVIIKQGTQGNVFFLIKSGEVIVTKEDDPEKELIRLSKGSFFGEKALLEDEPRAATISAAGSVQCFTIDRTDFTKHLGSLKDIMNVHAQKMQRQKNEKAVTFQDLEEVAVLGSGAFGLVTLVKNKKTGTTFALKAINKRYVQKTRTQPQLKREVLVLGEVDSPFLMHLIKTFRDKRRVYFLIEPLLGGELFSHLADANTFTEDRSRFYAACVILGLNHLHSKGIIYRDLKLENLLLDKKGYVKIVDFGFAKKLKKNEWTYTLCGTPDYLAPEILKGTGHNRGADYWSLGVLIYEMIFGYTPFGADDDSEICRNILSGSLGFDGKISKDAKDLIRKLLNRDCRARLGMGKTGVKAMLKHPWFATMDWVKLEKQLIKPPFVPEIEDDLDVSNFDEVDEESMHRADCSPCDDKILDAVFGEGF</sequence>
<dbReference type="PANTHER" id="PTHR24353:SF37">
    <property type="entry name" value="CAMP-DEPENDENT PROTEIN KINASE CATALYTIC SUBUNIT PRKX"/>
    <property type="match status" value="1"/>
</dbReference>
<dbReference type="Pfam" id="PF00069">
    <property type="entry name" value="Pkinase"/>
    <property type="match status" value="1"/>
</dbReference>
<feature type="binding site" evidence="17">
    <location>
        <position position="516"/>
    </location>
    <ligand>
        <name>ATP</name>
        <dbReference type="ChEBI" id="CHEBI:30616"/>
    </ligand>
</feature>
<evidence type="ECO:0000256" key="13">
    <source>
        <dbReference type="ARBA" id="ARBA00022992"/>
    </source>
</evidence>
<dbReference type="Gene3D" id="2.60.120.10">
    <property type="entry name" value="Jelly Rolls"/>
    <property type="match status" value="4"/>
</dbReference>
<dbReference type="AlphaFoldDB" id="A0A7R9SVN3"/>
<comment type="similarity">
    <text evidence="2">Belongs to the protein kinase superfamily. AGC Ser/Thr protein kinase family. cGMP subfamily.</text>
</comment>
<dbReference type="GO" id="GO:0046872">
    <property type="term" value="F:metal ion binding"/>
    <property type="evidence" value="ECO:0007669"/>
    <property type="project" value="UniProtKB-KW"/>
</dbReference>
<evidence type="ECO:0000256" key="6">
    <source>
        <dbReference type="ARBA" id="ARBA00022535"/>
    </source>
</evidence>
<gene>
    <name evidence="21" type="ORF">PAMY1081_LOCUS481</name>
</gene>
<evidence type="ECO:0000256" key="3">
    <source>
        <dbReference type="ARBA" id="ARBA00012428"/>
    </source>
</evidence>
<keyword evidence="10" id="KW-0418">Kinase</keyword>
<keyword evidence="7" id="KW-0808">Transferase</keyword>
<dbReference type="CDD" id="cd00038">
    <property type="entry name" value="CAP_ED"/>
    <property type="match status" value="4"/>
</dbReference>
<dbReference type="PROSITE" id="PS50042">
    <property type="entry name" value="CNMP_BINDING_3"/>
    <property type="match status" value="4"/>
</dbReference>
<dbReference type="GO" id="GO:0005952">
    <property type="term" value="C:cAMP-dependent protein kinase complex"/>
    <property type="evidence" value="ECO:0007669"/>
    <property type="project" value="TreeGrafter"/>
</dbReference>
<comment type="cofactor">
    <cofactor evidence="1">
        <name>Mg(2+)</name>
        <dbReference type="ChEBI" id="CHEBI:18420"/>
    </cofactor>
</comment>
<dbReference type="EMBL" id="HBDV01000751">
    <property type="protein sequence ID" value="CAD8216207.1"/>
    <property type="molecule type" value="Transcribed_RNA"/>
</dbReference>
<dbReference type="GO" id="GO:0004691">
    <property type="term" value="F:cAMP-dependent protein kinase activity"/>
    <property type="evidence" value="ECO:0007669"/>
    <property type="project" value="TreeGrafter"/>
</dbReference>
<dbReference type="InterPro" id="IPR000719">
    <property type="entry name" value="Prot_kinase_dom"/>
</dbReference>
<dbReference type="PRINTS" id="PR00103">
    <property type="entry name" value="CAMPKINASE"/>
</dbReference>
<dbReference type="InterPro" id="IPR000595">
    <property type="entry name" value="cNMP-bd_dom"/>
</dbReference>
<evidence type="ECO:0000256" key="14">
    <source>
        <dbReference type="ARBA" id="ARBA00024113"/>
    </source>
</evidence>
<evidence type="ECO:0000259" key="18">
    <source>
        <dbReference type="PROSITE" id="PS50011"/>
    </source>
</evidence>
<dbReference type="PROSITE" id="PS00107">
    <property type="entry name" value="PROTEIN_KINASE_ATP"/>
    <property type="match status" value="1"/>
</dbReference>
<evidence type="ECO:0000256" key="5">
    <source>
        <dbReference type="ARBA" id="ARBA00022527"/>
    </source>
</evidence>
<organism evidence="21">
    <name type="scientific">Polyblepharides amylifera</name>
    <dbReference type="NCBI Taxonomy" id="1486889"/>
    <lineage>
        <taxon>Eukaryota</taxon>
        <taxon>Viridiplantae</taxon>
        <taxon>Chlorophyta</taxon>
        <taxon>Pyramimonadophyceae</taxon>
        <taxon>Pyramimonadales</taxon>
        <taxon>Polyblepharidaceae</taxon>
        <taxon>Polyblepharides</taxon>
    </lineage>
</organism>
<keyword evidence="13" id="KW-0142">cGMP-binding</keyword>
<keyword evidence="4" id="KW-0963">Cytoplasm</keyword>
<evidence type="ECO:0000256" key="10">
    <source>
        <dbReference type="ARBA" id="ARBA00022777"/>
    </source>
</evidence>
<dbReference type="PANTHER" id="PTHR24353">
    <property type="entry name" value="CYCLIC NUCLEOTIDE-DEPENDENT PROTEIN KINASE"/>
    <property type="match status" value="1"/>
</dbReference>
<comment type="catalytic activity">
    <reaction evidence="15">
        <text>L-threonyl-[protein] + ATP = O-phospho-L-threonyl-[protein] + ADP + H(+)</text>
        <dbReference type="Rhea" id="RHEA:46608"/>
        <dbReference type="Rhea" id="RHEA-COMP:11060"/>
        <dbReference type="Rhea" id="RHEA-COMP:11605"/>
        <dbReference type="ChEBI" id="CHEBI:15378"/>
        <dbReference type="ChEBI" id="CHEBI:30013"/>
        <dbReference type="ChEBI" id="CHEBI:30616"/>
        <dbReference type="ChEBI" id="CHEBI:61977"/>
        <dbReference type="ChEBI" id="CHEBI:456216"/>
        <dbReference type="EC" id="2.7.11.12"/>
    </reaction>
</comment>
<name>A0A7R9SVN3_9CHLO</name>
<keyword evidence="9 17" id="KW-0547">Nucleotide-binding</keyword>
<dbReference type="SMART" id="SM00133">
    <property type="entry name" value="S_TK_X"/>
    <property type="match status" value="1"/>
</dbReference>
<accession>A0A7R9SVN3</accession>
<evidence type="ECO:0000256" key="2">
    <source>
        <dbReference type="ARBA" id="ARBA00006352"/>
    </source>
</evidence>
<dbReference type="InterPro" id="IPR017441">
    <property type="entry name" value="Protein_kinase_ATP_BS"/>
</dbReference>
<dbReference type="SUPFAM" id="SSF56112">
    <property type="entry name" value="Protein kinase-like (PK-like)"/>
    <property type="match status" value="1"/>
</dbReference>
<dbReference type="InterPro" id="IPR014710">
    <property type="entry name" value="RmlC-like_jellyroll"/>
</dbReference>
<dbReference type="PROSITE" id="PS00108">
    <property type="entry name" value="PROTEIN_KINASE_ST"/>
    <property type="match status" value="1"/>
</dbReference>
<dbReference type="InterPro" id="IPR018488">
    <property type="entry name" value="cNMP-bd_CS"/>
</dbReference>
<evidence type="ECO:0000256" key="1">
    <source>
        <dbReference type="ARBA" id="ARBA00001946"/>
    </source>
</evidence>
<evidence type="ECO:0000256" key="12">
    <source>
        <dbReference type="ARBA" id="ARBA00022842"/>
    </source>
</evidence>
<keyword evidence="5" id="KW-0723">Serine/threonine-protein kinase</keyword>
<dbReference type="FunFam" id="1.10.510.10:FF:000210">
    <property type="entry name" value="Non-specific serine/threonine protein kinase"/>
    <property type="match status" value="1"/>
</dbReference>
<keyword evidence="11 17" id="KW-0067">ATP-binding</keyword>
<evidence type="ECO:0000313" key="21">
    <source>
        <dbReference type="EMBL" id="CAD8216207.1"/>
    </source>
</evidence>
<dbReference type="SMART" id="SM00100">
    <property type="entry name" value="cNMP"/>
    <property type="match status" value="4"/>
</dbReference>
<evidence type="ECO:0000256" key="16">
    <source>
        <dbReference type="ARBA" id="ARBA00047462"/>
    </source>
</evidence>
<dbReference type="PROSITE" id="PS00888">
    <property type="entry name" value="CNMP_BINDING_1"/>
    <property type="match status" value="3"/>
</dbReference>
<reference evidence="21" key="1">
    <citation type="submission" date="2021-01" db="EMBL/GenBank/DDBJ databases">
        <authorList>
            <person name="Corre E."/>
            <person name="Pelletier E."/>
            <person name="Niang G."/>
            <person name="Scheremetjew M."/>
            <person name="Finn R."/>
            <person name="Kale V."/>
            <person name="Holt S."/>
            <person name="Cochrane G."/>
            <person name="Meng A."/>
            <person name="Brown T."/>
            <person name="Cohen L."/>
        </authorList>
    </citation>
    <scope>NUCLEOTIDE SEQUENCE</scope>
    <source>
        <strain evidence="21">CCMP720</strain>
    </source>
</reference>
<evidence type="ECO:0000256" key="8">
    <source>
        <dbReference type="ARBA" id="ARBA00022723"/>
    </source>
</evidence>
<dbReference type="Gene3D" id="3.30.200.20">
    <property type="entry name" value="Phosphorylase Kinase, domain 1"/>
    <property type="match status" value="1"/>
</dbReference>
<dbReference type="Gene3D" id="1.10.510.10">
    <property type="entry name" value="Transferase(Phosphotransferase) domain 1"/>
    <property type="match status" value="1"/>
</dbReference>